<protein>
    <submittedName>
        <fullName evidence="2">Uncharacterized protein</fullName>
    </submittedName>
</protein>
<comment type="caution">
    <text evidence="2">The sequence shown here is derived from an EMBL/GenBank/DDBJ whole genome shotgun (WGS) entry which is preliminary data.</text>
</comment>
<gene>
    <name evidence="2" type="ORF">DV711_17005</name>
</gene>
<dbReference type="AlphaFoldDB" id="A0A369WCD3"/>
<sequence>MKMLYASATVGSKLKRIAPLGFDRPTEALIKLCIERQPELTLSGPEQADLLVINGDQSEAPEQLQQRYLKQYSQPGVLISRRPMEWPGFTRLEKPFSSEQFVEALQNAAQLASQSKVVEQPDLAAASGATAKGQDRRSDAYQAYCSRVAASQSALQQMQQNRKQQSQQASLLKVRLQQGLEASRRAAEDAVQQLQQQTEAEQAAPVKPTKPKPSTARRPKAESSSKAKPQAVKKSTPKTAKPRVDAPAPDPIPTDFVRPAVGGNYLELDLPVTEPKLLPEPPVVASTPVLPTASPEGIAAEPMNPVQKPMDRAMIDRCCGHSPDLNLRNPNSRRRAFFNTEGCFMTWLPKAVNKARLNQMPVQISGLPSPLIYLPEQDCFWGDFDQELLLQYCLSKFSIGELTLRSRPDLVAIEPQGKLAEPLLESRQALIWKVALWTTRGRLTEQLEPETIYTLNFKPDFRQLLMTPGAEHITELWHQQSLSATDLIHRLKLHQRFVFAFMSAANALGWLQR</sequence>
<evidence type="ECO:0000256" key="1">
    <source>
        <dbReference type="SAM" id="MobiDB-lite"/>
    </source>
</evidence>
<keyword evidence="3" id="KW-1185">Reference proteome</keyword>
<evidence type="ECO:0000313" key="3">
    <source>
        <dbReference type="Proteomes" id="UP000253769"/>
    </source>
</evidence>
<feature type="compositionally biased region" description="Low complexity" evidence="1">
    <location>
        <begin position="189"/>
        <end position="204"/>
    </location>
</feature>
<reference evidence="2 3" key="1">
    <citation type="submission" date="2018-07" db="EMBL/GenBank/DDBJ databases">
        <title>Motiliproteus coralliicola sp. nov., a bacterium isolated from Coral.</title>
        <authorList>
            <person name="Wang G."/>
        </authorList>
    </citation>
    <scope>NUCLEOTIDE SEQUENCE [LARGE SCALE GENOMIC DNA]</scope>
    <source>
        <strain evidence="2 3">C34</strain>
    </source>
</reference>
<dbReference type="EMBL" id="QQOH01000005">
    <property type="protein sequence ID" value="RDE18354.1"/>
    <property type="molecule type" value="Genomic_DNA"/>
</dbReference>
<evidence type="ECO:0000313" key="2">
    <source>
        <dbReference type="EMBL" id="RDE18354.1"/>
    </source>
</evidence>
<feature type="region of interest" description="Disordered" evidence="1">
    <location>
        <begin position="187"/>
        <end position="259"/>
    </location>
</feature>
<accession>A0A369WCD3</accession>
<organism evidence="2 3">
    <name type="scientific">Motiliproteus coralliicola</name>
    <dbReference type="NCBI Taxonomy" id="2283196"/>
    <lineage>
        <taxon>Bacteria</taxon>
        <taxon>Pseudomonadati</taxon>
        <taxon>Pseudomonadota</taxon>
        <taxon>Gammaproteobacteria</taxon>
        <taxon>Oceanospirillales</taxon>
        <taxon>Oceanospirillaceae</taxon>
        <taxon>Motiliproteus</taxon>
    </lineage>
</organism>
<name>A0A369WCD3_9GAMM</name>
<proteinExistence type="predicted"/>
<dbReference type="OrthoDB" id="3212305at2"/>
<dbReference type="RefSeq" id="WP_114696930.1">
    <property type="nucleotide sequence ID" value="NZ_QQOH01000005.1"/>
</dbReference>
<dbReference type="Proteomes" id="UP000253769">
    <property type="component" value="Unassembled WGS sequence"/>
</dbReference>